<sequence length="171" mass="19652">CQTITSVLSDAICPYFEASVTFARPIPRPLQLLSRTSKVSCLRGFSKDFSHKHNHNHRLAREPNSQARVSLLLNSRVKVSRPLHILMLAIISNLRILCIRCLCSPRHTCSSRLCHTCSSLPCLTCRSRLIKCQYIDPRWLRLVLNFQLGGLLKCLRVLDLMWTCRGCWHQI</sequence>
<dbReference type="Proteomes" id="UP000290289">
    <property type="component" value="Chromosome 6"/>
</dbReference>
<organism evidence="1 2">
    <name type="scientific">Malus domestica</name>
    <name type="common">Apple</name>
    <name type="synonym">Pyrus malus</name>
    <dbReference type="NCBI Taxonomy" id="3750"/>
    <lineage>
        <taxon>Eukaryota</taxon>
        <taxon>Viridiplantae</taxon>
        <taxon>Streptophyta</taxon>
        <taxon>Embryophyta</taxon>
        <taxon>Tracheophyta</taxon>
        <taxon>Spermatophyta</taxon>
        <taxon>Magnoliopsida</taxon>
        <taxon>eudicotyledons</taxon>
        <taxon>Gunneridae</taxon>
        <taxon>Pentapetalae</taxon>
        <taxon>rosids</taxon>
        <taxon>fabids</taxon>
        <taxon>Rosales</taxon>
        <taxon>Rosaceae</taxon>
        <taxon>Amygdaloideae</taxon>
        <taxon>Maleae</taxon>
        <taxon>Malus</taxon>
    </lineage>
</organism>
<dbReference type="EMBL" id="RDQH01000332">
    <property type="protein sequence ID" value="RXH96568.1"/>
    <property type="molecule type" value="Genomic_DNA"/>
</dbReference>
<evidence type="ECO:0000313" key="2">
    <source>
        <dbReference type="Proteomes" id="UP000290289"/>
    </source>
</evidence>
<gene>
    <name evidence="1" type="ORF">DVH24_009072</name>
</gene>
<accession>A0A498JLG4</accession>
<proteinExistence type="predicted"/>
<keyword evidence="2" id="KW-1185">Reference proteome</keyword>
<dbReference type="AlphaFoldDB" id="A0A498JLG4"/>
<protein>
    <submittedName>
        <fullName evidence="1">Uncharacterized protein</fullName>
    </submittedName>
</protein>
<feature type="non-terminal residue" evidence="1">
    <location>
        <position position="1"/>
    </location>
</feature>
<evidence type="ECO:0000313" key="1">
    <source>
        <dbReference type="EMBL" id="RXH96568.1"/>
    </source>
</evidence>
<comment type="caution">
    <text evidence="1">The sequence shown here is derived from an EMBL/GenBank/DDBJ whole genome shotgun (WGS) entry which is preliminary data.</text>
</comment>
<name>A0A498JLG4_MALDO</name>
<reference evidence="1 2" key="1">
    <citation type="submission" date="2018-10" db="EMBL/GenBank/DDBJ databases">
        <title>A high-quality apple genome assembly.</title>
        <authorList>
            <person name="Hu J."/>
        </authorList>
    </citation>
    <scope>NUCLEOTIDE SEQUENCE [LARGE SCALE GENOMIC DNA]</scope>
    <source>
        <strain evidence="2">cv. HFTH1</strain>
        <tissue evidence="1">Young leaf</tissue>
    </source>
</reference>